<protein>
    <recommendedName>
        <fullName evidence="9">Ca(2+)/H(+) antiporter</fullName>
    </recommendedName>
</protein>
<dbReference type="NCBIfam" id="TIGR00846">
    <property type="entry name" value="caca2"/>
    <property type="match status" value="1"/>
</dbReference>
<dbReference type="AlphaFoldDB" id="A0A2W0HES9"/>
<keyword evidence="7 9" id="KW-0406">Ion transport</keyword>
<reference evidence="11 12" key="1">
    <citation type="submission" date="2017-10" db="EMBL/GenBank/DDBJ databases">
        <title>Bacillus sp. nov., a halophilic bacterium isolated from a Yangshapao Lake.</title>
        <authorList>
            <person name="Wang H."/>
        </authorList>
    </citation>
    <scope>NUCLEOTIDE SEQUENCE [LARGE SCALE GENOMIC DNA]</scope>
    <source>
        <strain evidence="11 12">YSP-3</strain>
    </source>
</reference>
<dbReference type="InterPro" id="IPR004713">
    <property type="entry name" value="CaH_exchang"/>
</dbReference>
<comment type="function">
    <text evidence="9">Ca(+)/H(+) antiporter that extrudes calcium in exchange for external protons.</text>
</comment>
<evidence type="ECO:0000313" key="12">
    <source>
        <dbReference type="Proteomes" id="UP000248066"/>
    </source>
</evidence>
<keyword evidence="12" id="KW-1185">Reference proteome</keyword>
<feature type="domain" description="Sodium/calcium exchanger membrane region" evidence="10">
    <location>
        <begin position="206"/>
        <end position="344"/>
    </location>
</feature>
<evidence type="ECO:0000256" key="7">
    <source>
        <dbReference type="ARBA" id="ARBA00023065"/>
    </source>
</evidence>
<keyword evidence="5 9" id="KW-0106">Calcium</keyword>
<keyword evidence="3 9" id="KW-0109">Calcium transport</keyword>
<organism evidence="11 12">
    <name type="scientific">Alteribacter lacisalsi</name>
    <dbReference type="NCBI Taxonomy" id="2045244"/>
    <lineage>
        <taxon>Bacteria</taxon>
        <taxon>Bacillati</taxon>
        <taxon>Bacillota</taxon>
        <taxon>Bacilli</taxon>
        <taxon>Bacillales</taxon>
        <taxon>Bacillaceae</taxon>
        <taxon>Alteribacter</taxon>
    </lineage>
</organism>
<dbReference type="GO" id="GO:0006874">
    <property type="term" value="P:intracellular calcium ion homeostasis"/>
    <property type="evidence" value="ECO:0007669"/>
    <property type="project" value="TreeGrafter"/>
</dbReference>
<dbReference type="InterPro" id="IPR004798">
    <property type="entry name" value="CAX-like"/>
</dbReference>
<keyword evidence="9" id="KW-0050">Antiport</keyword>
<feature type="transmembrane region" description="Helical" evidence="9">
    <location>
        <begin position="86"/>
        <end position="115"/>
    </location>
</feature>
<evidence type="ECO:0000256" key="5">
    <source>
        <dbReference type="ARBA" id="ARBA00022837"/>
    </source>
</evidence>
<dbReference type="InterPro" id="IPR004837">
    <property type="entry name" value="NaCa_Exmemb"/>
</dbReference>
<keyword evidence="6 9" id="KW-1133">Transmembrane helix</keyword>
<dbReference type="NCBIfam" id="TIGR00378">
    <property type="entry name" value="cax"/>
    <property type="match status" value="1"/>
</dbReference>
<dbReference type="GO" id="GO:0015369">
    <property type="term" value="F:calcium:proton antiporter activity"/>
    <property type="evidence" value="ECO:0007669"/>
    <property type="project" value="UniProtKB-UniRule"/>
</dbReference>
<evidence type="ECO:0000256" key="4">
    <source>
        <dbReference type="ARBA" id="ARBA00022692"/>
    </source>
</evidence>
<evidence type="ECO:0000256" key="2">
    <source>
        <dbReference type="ARBA" id="ARBA00022448"/>
    </source>
</evidence>
<dbReference type="Gene3D" id="1.20.1420.30">
    <property type="entry name" value="NCX, central ion-binding region"/>
    <property type="match status" value="1"/>
</dbReference>
<keyword evidence="8 9" id="KW-0472">Membrane</keyword>
<sequence>MLFTWIPRILVFGGIPLVALTDLLGLNVNLKFALCAITIVGLAVYMGRATDSVSIHTGPRIGGILNATFGNAVELIISIFSLKAGFITIVLASMAGAIIGNLLLVAGLSFLIGGILHKRQQFNIFDARFHVGMLMFGIIVAFVIPRVFNLDGVGQDGFILSVAISIILIILYILGIYFRLFAQRGAYPVDEESENKEDAEWSKKKSIGVLIAATVGVGYISENLVGTFEEVVASFGFSEVFIGIILIAIIGNAAENASAVYMAYLNKIEVSIEIAIGSCIQIAMFVLPVLVLLSFALGTPMPLVFSFQELIAMVLAAFLTIVIINDGDTNWFEGATLLAAYLIMGIGFFLL</sequence>
<evidence type="ECO:0000256" key="6">
    <source>
        <dbReference type="ARBA" id="ARBA00022989"/>
    </source>
</evidence>
<evidence type="ECO:0000256" key="8">
    <source>
        <dbReference type="ARBA" id="ARBA00023136"/>
    </source>
</evidence>
<gene>
    <name evidence="11" type="primary">cax</name>
    <name evidence="11" type="ORF">CR205_15625</name>
</gene>
<feature type="transmembrane region" description="Helical" evidence="9">
    <location>
        <begin position="127"/>
        <end position="145"/>
    </location>
</feature>
<dbReference type="Pfam" id="PF01699">
    <property type="entry name" value="Na_Ca_ex"/>
    <property type="match status" value="2"/>
</dbReference>
<accession>A0A2W0HES9</accession>
<dbReference type="OrthoDB" id="9776105at2"/>
<feature type="transmembrane region" description="Helical" evidence="9">
    <location>
        <begin position="303"/>
        <end position="324"/>
    </location>
</feature>
<dbReference type="InterPro" id="IPR044880">
    <property type="entry name" value="NCX_ion-bd_dom_sf"/>
</dbReference>
<feature type="transmembrane region" description="Helical" evidence="9">
    <location>
        <begin position="274"/>
        <end position="297"/>
    </location>
</feature>
<evidence type="ECO:0000256" key="1">
    <source>
        <dbReference type="ARBA" id="ARBA00004127"/>
    </source>
</evidence>
<evidence type="ECO:0000313" key="11">
    <source>
        <dbReference type="EMBL" id="PYZ95815.1"/>
    </source>
</evidence>
<keyword evidence="2 9" id="KW-0813">Transport</keyword>
<comment type="subcellular location">
    <subcellularLocation>
        <location evidence="1">Endomembrane system</location>
        <topology evidence="1">Multi-pass membrane protein</topology>
    </subcellularLocation>
</comment>
<feature type="domain" description="Sodium/calcium exchanger membrane region" evidence="10">
    <location>
        <begin position="32"/>
        <end position="180"/>
    </location>
</feature>
<dbReference type="GO" id="GO:0016020">
    <property type="term" value="C:membrane"/>
    <property type="evidence" value="ECO:0007669"/>
    <property type="project" value="InterPro"/>
</dbReference>
<evidence type="ECO:0000256" key="3">
    <source>
        <dbReference type="ARBA" id="ARBA00022568"/>
    </source>
</evidence>
<feature type="transmembrane region" description="Helical" evidence="9">
    <location>
        <begin position="206"/>
        <end position="225"/>
    </location>
</feature>
<dbReference type="GO" id="GO:0012505">
    <property type="term" value="C:endomembrane system"/>
    <property type="evidence" value="ECO:0007669"/>
    <property type="project" value="UniProtKB-SubCell"/>
</dbReference>
<feature type="transmembrane region" description="Helical" evidence="9">
    <location>
        <begin position="61"/>
        <end position="80"/>
    </location>
</feature>
<comment type="similarity">
    <text evidence="9">Belongs to the Ca(2+):cation antiporter (CaCA) (TC 2.A.19) family.</text>
</comment>
<feature type="transmembrane region" description="Helical" evidence="9">
    <location>
        <begin position="30"/>
        <end position="49"/>
    </location>
</feature>
<dbReference type="PANTHER" id="PTHR31503:SF22">
    <property type="entry name" value="VACUOLAR CALCIUM ION TRANSPORTER"/>
    <property type="match status" value="1"/>
</dbReference>
<feature type="transmembrane region" description="Helical" evidence="9">
    <location>
        <begin position="231"/>
        <end position="253"/>
    </location>
</feature>
<dbReference type="PANTHER" id="PTHR31503">
    <property type="entry name" value="VACUOLAR CALCIUM ION TRANSPORTER"/>
    <property type="match status" value="1"/>
</dbReference>
<comment type="caution">
    <text evidence="11">The sequence shown here is derived from an EMBL/GenBank/DDBJ whole genome shotgun (WGS) entry which is preliminary data.</text>
</comment>
<feature type="transmembrane region" description="Helical" evidence="9">
    <location>
        <begin position="331"/>
        <end position="350"/>
    </location>
</feature>
<name>A0A2W0HES9_9BACI</name>
<dbReference type="EMBL" id="PDOF01000003">
    <property type="protein sequence ID" value="PYZ95815.1"/>
    <property type="molecule type" value="Genomic_DNA"/>
</dbReference>
<keyword evidence="4 9" id="KW-0812">Transmembrane</keyword>
<proteinExistence type="inferred from homology"/>
<dbReference type="Proteomes" id="UP000248066">
    <property type="component" value="Unassembled WGS sequence"/>
</dbReference>
<dbReference type="RefSeq" id="WP_110521092.1">
    <property type="nucleotide sequence ID" value="NZ_PDOF01000003.1"/>
</dbReference>
<evidence type="ECO:0000259" key="10">
    <source>
        <dbReference type="Pfam" id="PF01699"/>
    </source>
</evidence>
<comment type="caution">
    <text evidence="9">Lacks conserved residue(s) required for the propagation of feature annotation.</text>
</comment>
<feature type="transmembrane region" description="Helical" evidence="9">
    <location>
        <begin position="157"/>
        <end position="178"/>
    </location>
</feature>
<evidence type="ECO:0000256" key="9">
    <source>
        <dbReference type="RuleBase" id="RU365028"/>
    </source>
</evidence>